<name>A0A914H5C0_GLORO</name>
<reference evidence="3" key="1">
    <citation type="submission" date="2022-11" db="UniProtKB">
        <authorList>
            <consortium name="WormBaseParasite"/>
        </authorList>
    </citation>
    <scope>IDENTIFICATION</scope>
</reference>
<dbReference type="WBParaSite" id="Gr19_v10_g14303.t1">
    <property type="protein sequence ID" value="Gr19_v10_g14303.t1"/>
    <property type="gene ID" value="Gr19_v10_g14303"/>
</dbReference>
<evidence type="ECO:0000313" key="3">
    <source>
        <dbReference type="WBParaSite" id="Gr19_v10_g14303.t1"/>
    </source>
</evidence>
<dbReference type="Proteomes" id="UP000887572">
    <property type="component" value="Unplaced"/>
</dbReference>
<sequence>MASIAEAEEEAICLALAEHIAAVHATCSGAQVLLLNKNNGRQQRLEEQMMLNRMGEDGQDGDKMEQDSKEVGKDELYEAELFGLLRMADVPRENDDDLGDDEGNDEDKQQRISADKQAELRDWLSEFLPLARANELSEREIQPQDVRLLNQLMEMNSLLHDDFPMLDSRRSRNELNDRRVVQQPLRIGALFPF</sequence>
<accession>A0A914H5C0</accession>
<feature type="region of interest" description="Disordered" evidence="1">
    <location>
        <begin position="90"/>
        <end position="113"/>
    </location>
</feature>
<organism evidence="2 3">
    <name type="scientific">Globodera rostochiensis</name>
    <name type="common">Golden nematode worm</name>
    <name type="synonym">Heterodera rostochiensis</name>
    <dbReference type="NCBI Taxonomy" id="31243"/>
    <lineage>
        <taxon>Eukaryota</taxon>
        <taxon>Metazoa</taxon>
        <taxon>Ecdysozoa</taxon>
        <taxon>Nematoda</taxon>
        <taxon>Chromadorea</taxon>
        <taxon>Rhabditida</taxon>
        <taxon>Tylenchina</taxon>
        <taxon>Tylenchomorpha</taxon>
        <taxon>Tylenchoidea</taxon>
        <taxon>Heteroderidae</taxon>
        <taxon>Heteroderinae</taxon>
        <taxon>Globodera</taxon>
    </lineage>
</organism>
<protein>
    <submittedName>
        <fullName evidence="3">Uncharacterized protein</fullName>
    </submittedName>
</protein>
<keyword evidence="2" id="KW-1185">Reference proteome</keyword>
<feature type="compositionally biased region" description="Acidic residues" evidence="1">
    <location>
        <begin position="94"/>
        <end position="105"/>
    </location>
</feature>
<evidence type="ECO:0000313" key="2">
    <source>
        <dbReference type="Proteomes" id="UP000887572"/>
    </source>
</evidence>
<evidence type="ECO:0000256" key="1">
    <source>
        <dbReference type="SAM" id="MobiDB-lite"/>
    </source>
</evidence>
<proteinExistence type="predicted"/>
<dbReference type="AlphaFoldDB" id="A0A914H5C0"/>